<evidence type="ECO:0000256" key="6">
    <source>
        <dbReference type="SAM" id="Phobius"/>
    </source>
</evidence>
<dbReference type="InterPro" id="IPR000109">
    <property type="entry name" value="POT_fam"/>
</dbReference>
<dbReference type="PANTHER" id="PTHR11654">
    <property type="entry name" value="OLIGOPEPTIDE TRANSPORTER-RELATED"/>
    <property type="match status" value="1"/>
</dbReference>
<evidence type="ECO:0000313" key="8">
    <source>
        <dbReference type="Proteomes" id="UP001177140"/>
    </source>
</evidence>
<feature type="transmembrane region" description="Helical" evidence="6">
    <location>
        <begin position="59"/>
        <end position="80"/>
    </location>
</feature>
<name>A0AA41S794_PAPNU</name>
<sequence length="572" mass="63417">MEEEKTTAPNGNEIKYRGIKVMPFIIGNEMFEKLGTFGISSNFLVYLTAVFNIKHVTAAIVLSVYQGTTFFTPLIGAYIADTYLGRFKTLCFASIASLAGMFLVTLTAVVSKLHPPNCEAKNNELCLQPTAPQWAFLLVAMGFLVIGSGGIRPCTMAFGADQFDPKNEASKRTINSFINWYYFVLSSCLLVSMTVIVYVQSNLSWSIGLALPSCLMFVACILFFLGSRIYVKVKPEGSPVTSVIQVLVAATRKWKLKQPENPEVSLFNHIPKDSRNSRLDYTNQLRFLDKAAIITVDDLINADGSAANPWRLCRVQQVEEVKCLVRVLPIWASTSVYHIPTTSLHTYAVFQALQSDRSLGKFQVPAASYIAFCWLSMSIWIPIYDRLIVPSLRKMTGQEGGITILQRIGIGNLLSAIMMLVSAIIEQRRRNTALTFPTLGTTKGGGAISAMSALWLIPQLSISGLADAFSIVGQVEFYYKQFPENMKSMGMSAYLLGFTVASYASGFMVSIVHQTTEGAATGNWLPEDLNKGRLDYFYYIIAAIGVVNLFYFVLCSRWYRYKLTSSSIENAP</sequence>
<reference evidence="7" key="1">
    <citation type="submission" date="2022-03" db="EMBL/GenBank/DDBJ databases">
        <title>A functionally conserved STORR gene fusion in Papaver species that diverged 16.8 million years ago.</title>
        <authorList>
            <person name="Catania T."/>
        </authorList>
    </citation>
    <scope>NUCLEOTIDE SEQUENCE</scope>
    <source>
        <strain evidence="7">S-191538</strain>
    </source>
</reference>
<gene>
    <name evidence="7" type="ORF">MKW94_027650</name>
</gene>
<dbReference type="SUPFAM" id="SSF103473">
    <property type="entry name" value="MFS general substrate transporter"/>
    <property type="match status" value="1"/>
</dbReference>
<dbReference type="AlphaFoldDB" id="A0AA41S794"/>
<feature type="transmembrane region" description="Helical" evidence="6">
    <location>
        <begin position="92"/>
        <end position="114"/>
    </location>
</feature>
<feature type="transmembrane region" description="Helical" evidence="6">
    <location>
        <begin position="366"/>
        <end position="384"/>
    </location>
</feature>
<feature type="transmembrane region" description="Helical" evidence="6">
    <location>
        <begin position="180"/>
        <end position="199"/>
    </location>
</feature>
<dbReference type="Pfam" id="PF00854">
    <property type="entry name" value="PTR2"/>
    <property type="match status" value="1"/>
</dbReference>
<feature type="transmembrane region" description="Helical" evidence="6">
    <location>
        <begin position="404"/>
        <end position="425"/>
    </location>
</feature>
<evidence type="ECO:0000256" key="3">
    <source>
        <dbReference type="ARBA" id="ARBA00022692"/>
    </source>
</evidence>
<feature type="transmembrane region" description="Helical" evidence="6">
    <location>
        <begin position="536"/>
        <end position="554"/>
    </location>
</feature>
<feature type="transmembrane region" description="Helical" evidence="6">
    <location>
        <begin position="34"/>
        <end position="53"/>
    </location>
</feature>
<comment type="subcellular location">
    <subcellularLocation>
        <location evidence="1">Membrane</location>
        <topology evidence="1">Multi-pass membrane protein</topology>
    </subcellularLocation>
</comment>
<keyword evidence="4 6" id="KW-1133">Transmembrane helix</keyword>
<dbReference type="Proteomes" id="UP001177140">
    <property type="component" value="Unassembled WGS sequence"/>
</dbReference>
<keyword evidence="5 6" id="KW-0472">Membrane</keyword>
<feature type="transmembrane region" description="Helical" evidence="6">
    <location>
        <begin position="134"/>
        <end position="159"/>
    </location>
</feature>
<dbReference type="InterPro" id="IPR036259">
    <property type="entry name" value="MFS_trans_sf"/>
</dbReference>
<evidence type="ECO:0000313" key="7">
    <source>
        <dbReference type="EMBL" id="MCL7034299.1"/>
    </source>
</evidence>
<dbReference type="EMBL" id="JAJJMA010144057">
    <property type="protein sequence ID" value="MCL7034299.1"/>
    <property type="molecule type" value="Genomic_DNA"/>
</dbReference>
<comment type="similarity">
    <text evidence="2">Belongs to the major facilitator superfamily. Proton-dependent oligopeptide transporter (POT/PTR) (TC 2.A.17) family.</text>
</comment>
<dbReference type="CDD" id="cd17416">
    <property type="entry name" value="MFS_NPF1_2"/>
    <property type="match status" value="1"/>
</dbReference>
<evidence type="ECO:0000256" key="5">
    <source>
        <dbReference type="ARBA" id="ARBA00023136"/>
    </source>
</evidence>
<keyword evidence="3 6" id="KW-0812">Transmembrane</keyword>
<organism evidence="7 8">
    <name type="scientific">Papaver nudicaule</name>
    <name type="common">Iceland poppy</name>
    <dbReference type="NCBI Taxonomy" id="74823"/>
    <lineage>
        <taxon>Eukaryota</taxon>
        <taxon>Viridiplantae</taxon>
        <taxon>Streptophyta</taxon>
        <taxon>Embryophyta</taxon>
        <taxon>Tracheophyta</taxon>
        <taxon>Spermatophyta</taxon>
        <taxon>Magnoliopsida</taxon>
        <taxon>Ranunculales</taxon>
        <taxon>Papaveraceae</taxon>
        <taxon>Papaveroideae</taxon>
        <taxon>Papaver</taxon>
    </lineage>
</organism>
<proteinExistence type="inferred from homology"/>
<feature type="transmembrane region" description="Helical" evidence="6">
    <location>
        <begin position="493"/>
        <end position="516"/>
    </location>
</feature>
<protein>
    <submittedName>
        <fullName evidence="7">Uncharacterized protein</fullName>
    </submittedName>
</protein>
<evidence type="ECO:0000256" key="4">
    <source>
        <dbReference type="ARBA" id="ARBA00022989"/>
    </source>
</evidence>
<evidence type="ECO:0000256" key="1">
    <source>
        <dbReference type="ARBA" id="ARBA00004141"/>
    </source>
</evidence>
<dbReference type="Gene3D" id="1.20.1250.20">
    <property type="entry name" value="MFS general substrate transporter like domains"/>
    <property type="match status" value="1"/>
</dbReference>
<accession>A0AA41S794</accession>
<evidence type="ECO:0000256" key="2">
    <source>
        <dbReference type="ARBA" id="ARBA00005982"/>
    </source>
</evidence>
<dbReference type="GO" id="GO:0022857">
    <property type="term" value="F:transmembrane transporter activity"/>
    <property type="evidence" value="ECO:0007669"/>
    <property type="project" value="InterPro"/>
</dbReference>
<feature type="transmembrane region" description="Helical" evidence="6">
    <location>
        <begin position="205"/>
        <end position="225"/>
    </location>
</feature>
<keyword evidence="8" id="KW-1185">Reference proteome</keyword>
<comment type="caution">
    <text evidence="7">The sequence shown here is derived from an EMBL/GenBank/DDBJ whole genome shotgun (WGS) entry which is preliminary data.</text>
</comment>
<dbReference type="GO" id="GO:0016020">
    <property type="term" value="C:membrane"/>
    <property type="evidence" value="ECO:0007669"/>
    <property type="project" value="UniProtKB-SubCell"/>
</dbReference>